<dbReference type="AlphaFoldDB" id="A0A0A8YRP7"/>
<accession>A0A0A8YRP7</accession>
<reference evidence="2" key="2">
    <citation type="journal article" date="2015" name="Data Brief">
        <title>Shoot transcriptome of the giant reed, Arundo donax.</title>
        <authorList>
            <person name="Barrero R.A."/>
            <person name="Guerrero F.D."/>
            <person name="Moolhuijzen P."/>
            <person name="Goolsby J.A."/>
            <person name="Tidwell J."/>
            <person name="Bellgard S.E."/>
            <person name="Bellgard M.I."/>
        </authorList>
    </citation>
    <scope>NUCLEOTIDE SEQUENCE</scope>
    <source>
        <tissue evidence="2">Shoot tissue taken approximately 20 cm above the soil surface</tissue>
    </source>
</reference>
<name>A0A0A8YRP7_ARUDO</name>
<sequence>MELLSYSTYCICFLSYCGLLYFILVLCV</sequence>
<keyword evidence="1" id="KW-0812">Transmembrane</keyword>
<evidence type="ECO:0000313" key="2">
    <source>
        <dbReference type="EMBL" id="JAD29549.1"/>
    </source>
</evidence>
<keyword evidence="1" id="KW-1133">Transmembrane helix</keyword>
<evidence type="ECO:0000256" key="1">
    <source>
        <dbReference type="SAM" id="Phobius"/>
    </source>
</evidence>
<reference evidence="2" key="1">
    <citation type="submission" date="2014-09" db="EMBL/GenBank/DDBJ databases">
        <authorList>
            <person name="Magalhaes I.L.F."/>
            <person name="Oliveira U."/>
            <person name="Santos F.R."/>
            <person name="Vidigal T.H.D.A."/>
            <person name="Brescovit A.D."/>
            <person name="Santos A.J."/>
        </authorList>
    </citation>
    <scope>NUCLEOTIDE SEQUENCE</scope>
    <source>
        <tissue evidence="2">Shoot tissue taken approximately 20 cm above the soil surface</tissue>
    </source>
</reference>
<protein>
    <submittedName>
        <fullName evidence="2">Uncharacterized protein</fullName>
    </submittedName>
</protein>
<proteinExistence type="predicted"/>
<feature type="transmembrane region" description="Helical" evidence="1">
    <location>
        <begin position="6"/>
        <end position="27"/>
    </location>
</feature>
<keyword evidence="1" id="KW-0472">Membrane</keyword>
<organism evidence="2">
    <name type="scientific">Arundo donax</name>
    <name type="common">Giant reed</name>
    <name type="synonym">Donax arundinaceus</name>
    <dbReference type="NCBI Taxonomy" id="35708"/>
    <lineage>
        <taxon>Eukaryota</taxon>
        <taxon>Viridiplantae</taxon>
        <taxon>Streptophyta</taxon>
        <taxon>Embryophyta</taxon>
        <taxon>Tracheophyta</taxon>
        <taxon>Spermatophyta</taxon>
        <taxon>Magnoliopsida</taxon>
        <taxon>Liliopsida</taxon>
        <taxon>Poales</taxon>
        <taxon>Poaceae</taxon>
        <taxon>PACMAD clade</taxon>
        <taxon>Arundinoideae</taxon>
        <taxon>Arundineae</taxon>
        <taxon>Arundo</taxon>
    </lineage>
</organism>
<dbReference type="EMBL" id="GBRH01268346">
    <property type="protein sequence ID" value="JAD29549.1"/>
    <property type="molecule type" value="Transcribed_RNA"/>
</dbReference>